<dbReference type="EMBL" id="CAJVCH010562981">
    <property type="protein sequence ID" value="CAG7831989.1"/>
    <property type="molecule type" value="Genomic_DNA"/>
</dbReference>
<gene>
    <name evidence="1" type="ORF">AFUS01_LOCUS41705</name>
</gene>
<reference evidence="1" key="1">
    <citation type="submission" date="2021-06" db="EMBL/GenBank/DDBJ databases">
        <authorList>
            <person name="Hodson N. C."/>
            <person name="Mongue J. A."/>
            <person name="Jaron S. K."/>
        </authorList>
    </citation>
    <scope>NUCLEOTIDE SEQUENCE</scope>
</reference>
<comment type="caution">
    <text evidence="1">The sequence shown here is derived from an EMBL/GenBank/DDBJ whole genome shotgun (WGS) entry which is preliminary data.</text>
</comment>
<dbReference type="Proteomes" id="UP000708208">
    <property type="component" value="Unassembled WGS sequence"/>
</dbReference>
<organism evidence="1 2">
    <name type="scientific">Allacma fusca</name>
    <dbReference type="NCBI Taxonomy" id="39272"/>
    <lineage>
        <taxon>Eukaryota</taxon>
        <taxon>Metazoa</taxon>
        <taxon>Ecdysozoa</taxon>
        <taxon>Arthropoda</taxon>
        <taxon>Hexapoda</taxon>
        <taxon>Collembola</taxon>
        <taxon>Symphypleona</taxon>
        <taxon>Sminthuridae</taxon>
        <taxon>Allacma</taxon>
    </lineage>
</organism>
<evidence type="ECO:0000313" key="1">
    <source>
        <dbReference type="EMBL" id="CAG7831989.1"/>
    </source>
</evidence>
<proteinExistence type="predicted"/>
<evidence type="ECO:0000313" key="2">
    <source>
        <dbReference type="Proteomes" id="UP000708208"/>
    </source>
</evidence>
<dbReference type="AlphaFoldDB" id="A0A8J2PSD9"/>
<accession>A0A8J2PSD9</accession>
<protein>
    <submittedName>
        <fullName evidence="1">Uncharacterized protein</fullName>
    </submittedName>
</protein>
<sequence>MDLCFVTKLVVTIEPGRRIRSLQPKDPHSTDPTYIAPKEMDCSIIEYGPHEDCDMVYPLSQCVLFGRKKREPLEIEQSNCFFSTASFDVVHLVSE</sequence>
<keyword evidence="2" id="KW-1185">Reference proteome</keyword>
<name>A0A8J2PSD9_9HEXA</name>